<sequence length="675" mass="77796">MAQQSRWTRTEYYLQSNVYLSNYRVFENAPQSFKGHIFIAKDSTRQLQLTAIEEPWGQDNTTLYKYLDYTFRLAAIEKEVYAFDYGQWTEPIEEMDNMLGGPQLGNPYSTVVNTGHLHTCADYCPSLNTIANVCVQVKNVLGVGLLGQHTTNCGHSKNSANERSGCEVVTMMKKSCEMVMVFNSGLQSRFWDGFIYILIHANDGRLKAKEAWRVAYGDPERRYNPAFVSAQWLNKFVQGCTNKSLPGCFKESPSPKANTETNNYSSTDSPLHNVDWASSVCKPKLAIEINCKDAEKTCDDARIREMIEDCLFHKIINFFLLLIFTLNVKNIKQRLLEEVKKLSDIRNVKIAWMTPMLFVRRQNFDLEFLYPINLDAVKFAICMETNALNTKKLSLTNHYCCYLTAVAAFHVKQWEAVRTNETSAETFQNDSLPEIILQFKQFLTVNMAYSNARLIGPIYRTSWLLSFAPVFDQSKINAERIENRLRVYYFNFDENKFNYYSTNVDQRVCDKVVKESTVLQQQLLQLYNLFRKYGEIISIVPLRHCTPNPTSAFRCFLGNGFEVLFQDSNSVVESYCKYLKNGGFTNAGFMLDFVETREFALWNNSCLLYATCKKCNKLENEEELINKKDTDLVAFLSKPFDNLSDDFLCQSDIDTSELISKYLEQDTSIVSKLQN</sequence>
<reference evidence="1 2" key="1">
    <citation type="journal article" date="2013" name="Curr. Biol.">
        <title>The Genome of the Foraminiferan Reticulomyxa filosa.</title>
        <authorList>
            <person name="Glockner G."/>
            <person name="Hulsmann N."/>
            <person name="Schleicher M."/>
            <person name="Noegel A.A."/>
            <person name="Eichinger L."/>
            <person name="Gallinger C."/>
            <person name="Pawlowski J."/>
            <person name="Sierra R."/>
            <person name="Euteneuer U."/>
            <person name="Pillet L."/>
            <person name="Moustafa A."/>
            <person name="Platzer M."/>
            <person name="Groth M."/>
            <person name="Szafranski K."/>
            <person name="Schliwa M."/>
        </authorList>
    </citation>
    <scope>NUCLEOTIDE SEQUENCE [LARGE SCALE GENOMIC DNA]</scope>
</reference>
<comment type="caution">
    <text evidence="1">The sequence shown here is derived from an EMBL/GenBank/DDBJ whole genome shotgun (WGS) entry which is preliminary data.</text>
</comment>
<dbReference type="EMBL" id="ASPP01002868">
    <property type="protein sequence ID" value="ETO34110.1"/>
    <property type="molecule type" value="Genomic_DNA"/>
</dbReference>
<accession>X6P6F5</accession>
<keyword evidence="2" id="KW-1185">Reference proteome</keyword>
<dbReference type="Proteomes" id="UP000023152">
    <property type="component" value="Unassembled WGS sequence"/>
</dbReference>
<proteinExistence type="predicted"/>
<name>X6P6F5_RETFI</name>
<gene>
    <name evidence="1" type="ORF">RFI_02985</name>
</gene>
<evidence type="ECO:0000313" key="2">
    <source>
        <dbReference type="Proteomes" id="UP000023152"/>
    </source>
</evidence>
<protein>
    <submittedName>
        <fullName evidence="1">Uncharacterized protein</fullName>
    </submittedName>
</protein>
<dbReference type="AlphaFoldDB" id="X6P6F5"/>
<organism evidence="1 2">
    <name type="scientific">Reticulomyxa filosa</name>
    <dbReference type="NCBI Taxonomy" id="46433"/>
    <lineage>
        <taxon>Eukaryota</taxon>
        <taxon>Sar</taxon>
        <taxon>Rhizaria</taxon>
        <taxon>Retaria</taxon>
        <taxon>Foraminifera</taxon>
        <taxon>Monothalamids</taxon>
        <taxon>Reticulomyxidae</taxon>
        <taxon>Reticulomyxa</taxon>
    </lineage>
</organism>
<evidence type="ECO:0000313" key="1">
    <source>
        <dbReference type="EMBL" id="ETO34110.1"/>
    </source>
</evidence>